<organism evidence="3 4">
    <name type="scientific">Cinara cedri</name>
    <dbReference type="NCBI Taxonomy" id="506608"/>
    <lineage>
        <taxon>Eukaryota</taxon>
        <taxon>Metazoa</taxon>
        <taxon>Ecdysozoa</taxon>
        <taxon>Arthropoda</taxon>
        <taxon>Hexapoda</taxon>
        <taxon>Insecta</taxon>
        <taxon>Pterygota</taxon>
        <taxon>Neoptera</taxon>
        <taxon>Paraneoptera</taxon>
        <taxon>Hemiptera</taxon>
        <taxon>Sternorrhyncha</taxon>
        <taxon>Aphidomorpha</taxon>
        <taxon>Aphidoidea</taxon>
        <taxon>Aphididae</taxon>
        <taxon>Lachninae</taxon>
        <taxon>Cinara</taxon>
    </lineage>
</organism>
<feature type="chain" id="PRO_5022896258" evidence="2">
    <location>
        <begin position="22"/>
        <end position="623"/>
    </location>
</feature>
<feature type="compositionally biased region" description="Polar residues" evidence="1">
    <location>
        <begin position="278"/>
        <end position="288"/>
    </location>
</feature>
<evidence type="ECO:0000256" key="2">
    <source>
        <dbReference type="SAM" id="SignalP"/>
    </source>
</evidence>
<evidence type="ECO:0000313" key="4">
    <source>
        <dbReference type="Proteomes" id="UP000325440"/>
    </source>
</evidence>
<feature type="compositionally biased region" description="Basic and acidic residues" evidence="1">
    <location>
        <begin position="389"/>
        <end position="412"/>
    </location>
</feature>
<feature type="compositionally biased region" description="Pro residues" evidence="1">
    <location>
        <begin position="206"/>
        <end position="224"/>
    </location>
</feature>
<feature type="compositionally biased region" description="Polar residues" evidence="1">
    <location>
        <begin position="109"/>
        <end position="124"/>
    </location>
</feature>
<keyword evidence="4" id="KW-1185">Reference proteome</keyword>
<feature type="region of interest" description="Disordered" evidence="1">
    <location>
        <begin position="356"/>
        <end position="557"/>
    </location>
</feature>
<dbReference type="AlphaFoldDB" id="A0A5E4NMV7"/>
<feature type="compositionally biased region" description="Polar residues" evidence="1">
    <location>
        <begin position="356"/>
        <end position="376"/>
    </location>
</feature>
<dbReference type="OrthoDB" id="6600304at2759"/>
<protein>
    <submittedName>
        <fullName evidence="3">Uncharacterized protein</fullName>
    </submittedName>
</protein>
<sequence>MKEVLAVALVSVFWSLRPIGSDTVQFNTAAVTAVPEQRRINDVGESLTSVDSGVDSNGTSLCDRYLRSAEVEVRSPRNHKFVTSNGWTERQRPRPEINVYSRVEELPQPSAQPSTSTFYQQQRDSAVYHDSRRQQLQPTVRTSKRIIYYATLPDVVRPPAGYPATGHSGGYPSQPSPGYSGGYPAPQPGYSGQYTAPPSRYSGRLPAPPPAGYPGGPPSPPPGYPSGLPSSPSGYPSGLPSSPSGYSGGYPASPSRYSADPYAIGPNPVSADFRQLEPNRNSPDNLQRNRVAPHENVYNGGGASNGGAVTSVTTKTTAVYNSRYDEPAEFRDSFFRPNEFSSKFASWSEPFYKSWSSSPWEKETTFGNSKGPSSFSWDREPLGEGGAWDDAKRPSWENRGSSWEKELVEVPLKKPNNVMGNGGSNFNNDRYPEVAVVQSEVIDVSGNGQQNKSPPPPLPSYEIIDVDPKPYHQQQPQQSKPTQNTRYDPPPSRTRYTPMQPPVRFEQHQPPRSSMRYEQQQQPPSSKRYDQQRRPPPPSSSSTQYGQQNQINYSPSNGYYENIKNNINAHQFMTSWTEVSTQDGVLPTHSVSLDITTFGNSTNVKNNTRIIPYTNSTNTPTLL</sequence>
<feature type="compositionally biased region" description="Low complexity" evidence="1">
    <location>
        <begin position="225"/>
        <end position="255"/>
    </location>
</feature>
<proteinExistence type="predicted"/>
<evidence type="ECO:0000256" key="1">
    <source>
        <dbReference type="SAM" id="MobiDB-lite"/>
    </source>
</evidence>
<feature type="compositionally biased region" description="Polar residues" evidence="1">
    <location>
        <begin position="543"/>
        <end position="557"/>
    </location>
</feature>
<feature type="signal peptide" evidence="2">
    <location>
        <begin position="1"/>
        <end position="21"/>
    </location>
</feature>
<dbReference type="Proteomes" id="UP000325440">
    <property type="component" value="Unassembled WGS sequence"/>
</dbReference>
<evidence type="ECO:0000313" key="3">
    <source>
        <dbReference type="EMBL" id="VVC45048.1"/>
    </source>
</evidence>
<feature type="region of interest" description="Disordered" evidence="1">
    <location>
        <begin position="160"/>
        <end position="309"/>
    </location>
</feature>
<gene>
    <name evidence="3" type="ORF">CINCED_3A021847</name>
</gene>
<reference evidence="3 4" key="1">
    <citation type="submission" date="2019-08" db="EMBL/GenBank/DDBJ databases">
        <authorList>
            <person name="Alioto T."/>
            <person name="Alioto T."/>
            <person name="Gomez Garrido J."/>
        </authorList>
    </citation>
    <scope>NUCLEOTIDE SEQUENCE [LARGE SCALE GENOMIC DNA]</scope>
</reference>
<feature type="region of interest" description="Disordered" evidence="1">
    <location>
        <begin position="107"/>
        <end position="139"/>
    </location>
</feature>
<feature type="compositionally biased region" description="Low complexity" evidence="1">
    <location>
        <begin position="170"/>
        <end position="194"/>
    </location>
</feature>
<feature type="compositionally biased region" description="Low complexity" evidence="1">
    <location>
        <begin position="471"/>
        <end position="483"/>
    </location>
</feature>
<dbReference type="EMBL" id="CABPRJ010002393">
    <property type="protein sequence ID" value="VVC45048.1"/>
    <property type="molecule type" value="Genomic_DNA"/>
</dbReference>
<name>A0A5E4NMV7_9HEMI</name>
<accession>A0A5E4NMV7</accession>
<feature type="compositionally biased region" description="Polar residues" evidence="1">
    <location>
        <begin position="510"/>
        <end position="525"/>
    </location>
</feature>
<keyword evidence="2" id="KW-0732">Signal</keyword>